<gene>
    <name evidence="1" type="ORF">SYN_01100</name>
</gene>
<dbReference type="AlphaFoldDB" id="Q2LPW2"/>
<dbReference type="InterPro" id="IPR053158">
    <property type="entry name" value="CapK_Type1_Caps_Biosynth"/>
</dbReference>
<dbReference type="SUPFAM" id="SSF56801">
    <property type="entry name" value="Acetyl-CoA synthetase-like"/>
    <property type="match status" value="1"/>
</dbReference>
<dbReference type="InParanoid" id="Q2LPW2"/>
<dbReference type="HOGENOM" id="CLU_035301_5_0_7"/>
<dbReference type="PANTHER" id="PTHR36932">
    <property type="entry name" value="CAPSULAR POLYSACCHARIDE BIOSYNTHESIS PROTEIN"/>
    <property type="match status" value="1"/>
</dbReference>
<evidence type="ECO:0000313" key="2">
    <source>
        <dbReference type="Proteomes" id="UP000001933"/>
    </source>
</evidence>
<dbReference type="PANTHER" id="PTHR36932:SF1">
    <property type="entry name" value="CAPSULAR POLYSACCHARIDE BIOSYNTHESIS PROTEIN"/>
    <property type="match status" value="1"/>
</dbReference>
<organism evidence="1 2">
    <name type="scientific">Syntrophus aciditrophicus (strain SB)</name>
    <dbReference type="NCBI Taxonomy" id="56780"/>
    <lineage>
        <taxon>Bacteria</taxon>
        <taxon>Pseudomonadati</taxon>
        <taxon>Thermodesulfobacteriota</taxon>
        <taxon>Syntrophia</taxon>
        <taxon>Syntrophales</taxon>
        <taxon>Syntrophaceae</taxon>
        <taxon>Syntrophus</taxon>
    </lineage>
</organism>
<dbReference type="Gene3D" id="3.40.50.12780">
    <property type="entry name" value="N-terminal domain of ligase-like"/>
    <property type="match status" value="1"/>
</dbReference>
<dbReference type="EC" id="6.2.1.30" evidence="1"/>
<dbReference type="STRING" id="56780.SYN_01100"/>
<dbReference type="eggNOG" id="COG1541">
    <property type="taxonomic scope" value="Bacteria"/>
</dbReference>
<reference evidence="1 2" key="1">
    <citation type="journal article" date="2007" name="Proc. Natl. Acad. Sci. U.S.A.">
        <title>The genome of Syntrophus aciditrophicus: life at the thermodynamic limit of microbial growth.</title>
        <authorList>
            <person name="McInerney M.J."/>
            <person name="Rohlin L."/>
            <person name="Mouttaki H."/>
            <person name="Kim U."/>
            <person name="Krupp R.S."/>
            <person name="Rios-Hernandez L."/>
            <person name="Sieber J."/>
            <person name="Struchtemeyer C.G."/>
            <person name="Bhattacharyya A."/>
            <person name="Campbell J.W."/>
            <person name="Gunsalus R.P."/>
        </authorList>
    </citation>
    <scope>NUCLEOTIDE SEQUENCE [LARGE SCALE GENOMIC DNA]</scope>
    <source>
        <strain evidence="1 2">SB</strain>
    </source>
</reference>
<dbReference type="EMBL" id="CP000252">
    <property type="protein sequence ID" value="ABC76307.1"/>
    <property type="molecule type" value="Genomic_DNA"/>
</dbReference>
<protein>
    <submittedName>
        <fullName evidence="1">Coenzyme F390 Synthetase / phenylacetate-coenzyme A ligase</fullName>
        <ecNumber evidence="1">6.2.1.30</ecNumber>
    </submittedName>
</protein>
<dbReference type="KEGG" id="sat:SYN_01100"/>
<sequence length="490" mass="56682">MSRIIHLNMPPRPYGMHAKLHWEQSTCKVKPAGAMYTNWLEKRLYQGVFYKINLFNKGISEEMLATYYGRDLLTQNQIAEIQNEKLREFLKYCNDNSPYYHKQIQEHSVNLRAEDMFAELRKIPSISKMEITRNLESIFSREYVGRKGLIAKFTGGSTGTPLEIWGNHDDYRENNVIIARQRRWVNWVGGMKTMTLFGGSVDLPSSLRRITKRVLINDTILNIMDRSNTDFSSIVAVIRKKTPHALIAYFSILKELSQVCECEKRPLSGINVAIACAEPIEERARRHAEQWLNAPIYFQYGTRETGTFAQECRAQNGYHYAQDIIFCEVLDDDDNPCEFGNLVITWFANKVVPLVRYKIGDSASIVTEACACGLPYHRIDRIEGRMASMIITPDNRRITSLIFPHLLKDYDWIIEYQAEQTAKDHIVIRIRTNRKSSISDALEDIKKKFNELLGRDICLEFKINEDFLKVPTGKHLYFVSHLNSIPGCTE</sequence>
<keyword evidence="2" id="KW-1185">Reference proteome</keyword>
<keyword evidence="1" id="KW-0436">Ligase</keyword>
<dbReference type="InterPro" id="IPR042099">
    <property type="entry name" value="ANL_N_sf"/>
</dbReference>
<proteinExistence type="predicted"/>
<accession>Q2LPW2</accession>
<name>Q2LPW2_SYNAS</name>
<dbReference type="Proteomes" id="UP000001933">
    <property type="component" value="Chromosome"/>
</dbReference>
<dbReference type="GO" id="GO:0047475">
    <property type="term" value="F:phenylacetate-CoA ligase activity"/>
    <property type="evidence" value="ECO:0007669"/>
    <property type="project" value="UniProtKB-EC"/>
</dbReference>
<evidence type="ECO:0000313" key="1">
    <source>
        <dbReference type="EMBL" id="ABC76307.1"/>
    </source>
</evidence>